<evidence type="ECO:0000313" key="7">
    <source>
        <dbReference type="Proteomes" id="UP000825935"/>
    </source>
</evidence>
<dbReference type="InterPro" id="IPR041442">
    <property type="entry name" value="PIH1D1/2/3_CS-like"/>
</dbReference>
<evidence type="ECO:0000259" key="5">
    <source>
        <dbReference type="Pfam" id="PF18201"/>
    </source>
</evidence>
<dbReference type="OrthoDB" id="546764at2759"/>
<keyword evidence="7" id="KW-1185">Reference proteome</keyword>
<evidence type="ECO:0000259" key="4">
    <source>
        <dbReference type="Pfam" id="PF08190"/>
    </source>
</evidence>
<comment type="caution">
    <text evidence="6">The sequence shown here is derived from an EMBL/GenBank/DDBJ whole genome shotgun (WGS) entry which is preliminary data.</text>
</comment>
<feature type="domain" description="PIH1 N-terminal" evidence="4">
    <location>
        <begin position="39"/>
        <end position="198"/>
    </location>
</feature>
<protein>
    <recommendedName>
        <fullName evidence="2">PIH1 domain-containing protein 1</fullName>
    </recommendedName>
</protein>
<evidence type="ECO:0000313" key="6">
    <source>
        <dbReference type="EMBL" id="KAH7438878.1"/>
    </source>
</evidence>
<organism evidence="6 7">
    <name type="scientific">Ceratopteris richardii</name>
    <name type="common">Triangle waterfern</name>
    <dbReference type="NCBI Taxonomy" id="49495"/>
    <lineage>
        <taxon>Eukaryota</taxon>
        <taxon>Viridiplantae</taxon>
        <taxon>Streptophyta</taxon>
        <taxon>Embryophyta</taxon>
        <taxon>Tracheophyta</taxon>
        <taxon>Polypodiopsida</taxon>
        <taxon>Polypodiidae</taxon>
        <taxon>Polypodiales</taxon>
        <taxon>Pteridineae</taxon>
        <taxon>Pteridaceae</taxon>
        <taxon>Parkerioideae</taxon>
        <taxon>Ceratopteris</taxon>
    </lineage>
</organism>
<dbReference type="PANTHER" id="PTHR22997">
    <property type="entry name" value="PIH1 DOMAIN-CONTAINING PROTEIN 1"/>
    <property type="match status" value="1"/>
</dbReference>
<feature type="domain" description="PIH1D1/2/3 CS-like" evidence="5">
    <location>
        <begin position="269"/>
        <end position="367"/>
    </location>
</feature>
<evidence type="ECO:0000256" key="1">
    <source>
        <dbReference type="ARBA" id="ARBA00008511"/>
    </source>
</evidence>
<dbReference type="Pfam" id="PF18201">
    <property type="entry name" value="PIH1_CS"/>
    <property type="match status" value="1"/>
</dbReference>
<dbReference type="GO" id="GO:0005737">
    <property type="term" value="C:cytoplasm"/>
    <property type="evidence" value="ECO:0007669"/>
    <property type="project" value="TreeGrafter"/>
</dbReference>
<evidence type="ECO:0000256" key="2">
    <source>
        <dbReference type="ARBA" id="ARBA00040540"/>
    </source>
</evidence>
<dbReference type="OMA" id="CYINICA"/>
<dbReference type="Proteomes" id="UP000825935">
    <property type="component" value="Chromosome 4"/>
</dbReference>
<name>A0A8T2UVX4_CERRI</name>
<sequence>MAERILEDMNLSQQETERFCKAMRDPEFMKILSEYAEEISQPLNREESENYIKMVEEQSKGKFSMDGKELVIPIPEFCVKTYNRRTGSKFFINVCHSDKIEAPQSNRRIDGSGVDWHIPFSLSPIHKDKDKGAVDCVDVDYVVNQDVCKRCEKDKKFKRFVAETAIDSVEKHYHLELKREFRLPKLQYKGPTSAPKMLTIPKITAKPSNSHGDPANQAGQDKKDFVEPNGDTNGSECMDGARNGNPKTLKEQEKLSAVVSKVSGEDQLREPKHEIVYKDGLDLGKFWMDKSIDEVGKAKIPKEILLRIFLPEVMNANEVQLDVSDTEVLLVVPGLYKLQMKWRYTVDSAKGSAKFDKVNHKLEVLLPTHGHHLN</sequence>
<dbReference type="Pfam" id="PF08190">
    <property type="entry name" value="PIH1"/>
    <property type="match status" value="1"/>
</dbReference>
<dbReference type="InterPro" id="IPR050734">
    <property type="entry name" value="PIH1/Kintoun_subfamily"/>
</dbReference>
<proteinExistence type="inferred from homology"/>
<feature type="region of interest" description="Disordered" evidence="3">
    <location>
        <begin position="203"/>
        <end position="250"/>
    </location>
</feature>
<comment type="similarity">
    <text evidence="1">Belongs to the PIH1 family.</text>
</comment>
<evidence type="ECO:0000256" key="3">
    <source>
        <dbReference type="SAM" id="MobiDB-lite"/>
    </source>
</evidence>
<reference evidence="6" key="1">
    <citation type="submission" date="2021-08" db="EMBL/GenBank/DDBJ databases">
        <title>WGS assembly of Ceratopteris richardii.</title>
        <authorList>
            <person name="Marchant D.B."/>
            <person name="Chen G."/>
            <person name="Jenkins J."/>
            <person name="Shu S."/>
            <person name="Leebens-Mack J."/>
            <person name="Grimwood J."/>
            <person name="Schmutz J."/>
            <person name="Soltis P."/>
            <person name="Soltis D."/>
            <person name="Chen Z.-H."/>
        </authorList>
    </citation>
    <scope>NUCLEOTIDE SEQUENCE</scope>
    <source>
        <strain evidence="6">Whitten #5841</strain>
        <tissue evidence="6">Leaf</tissue>
    </source>
</reference>
<dbReference type="AlphaFoldDB" id="A0A8T2UVX4"/>
<accession>A0A8T2UVX4</accession>
<dbReference type="PANTHER" id="PTHR22997:SF0">
    <property type="entry name" value="PIH1 DOMAIN-CONTAINING PROTEIN 1"/>
    <property type="match status" value="1"/>
</dbReference>
<dbReference type="EMBL" id="CM035409">
    <property type="protein sequence ID" value="KAH7438878.1"/>
    <property type="molecule type" value="Genomic_DNA"/>
</dbReference>
<gene>
    <name evidence="6" type="ORF">KP509_04G034800</name>
</gene>
<dbReference type="InterPro" id="IPR012981">
    <property type="entry name" value="PIH1_N"/>
</dbReference>